<reference evidence="2" key="1">
    <citation type="submission" date="2016-12" db="EMBL/GenBank/DDBJ databases">
        <authorList>
            <person name="Varghese N."/>
            <person name="Submissions S."/>
        </authorList>
    </citation>
    <scope>NUCLEOTIDE SEQUENCE [LARGE SCALE GENOMIC DNA]</scope>
    <source>
        <strain evidence="2">DSM 18830</strain>
    </source>
</reference>
<evidence type="ECO:0000313" key="2">
    <source>
        <dbReference type="Proteomes" id="UP000184611"/>
    </source>
</evidence>
<dbReference type="STRING" id="416016.SAMN05443547_0619"/>
<accession>A0A1M7ZTS4</accession>
<gene>
    <name evidence="1" type="ORF">SAMN05443547_0619</name>
</gene>
<name>A0A1M7ZTS4_9FLAO</name>
<dbReference type="Proteomes" id="UP000184611">
    <property type="component" value="Unassembled WGS sequence"/>
</dbReference>
<keyword evidence="2" id="KW-1185">Reference proteome</keyword>
<evidence type="ECO:0000313" key="1">
    <source>
        <dbReference type="EMBL" id="SHO72291.1"/>
    </source>
</evidence>
<dbReference type="AlphaFoldDB" id="A0A1M7ZTS4"/>
<organism evidence="1 2">
    <name type="scientific">Flavobacterium cucumis</name>
    <dbReference type="NCBI Taxonomy" id="416016"/>
    <lineage>
        <taxon>Bacteria</taxon>
        <taxon>Pseudomonadati</taxon>
        <taxon>Bacteroidota</taxon>
        <taxon>Flavobacteriia</taxon>
        <taxon>Flavobacteriales</taxon>
        <taxon>Flavobacteriaceae</taxon>
        <taxon>Flavobacterium</taxon>
    </lineage>
</organism>
<protein>
    <submittedName>
        <fullName evidence="1">Uncharacterized protein</fullName>
    </submittedName>
</protein>
<dbReference type="EMBL" id="FRYK01000001">
    <property type="protein sequence ID" value="SHO72291.1"/>
    <property type="molecule type" value="Genomic_DNA"/>
</dbReference>
<dbReference type="RefSeq" id="WP_073581277.1">
    <property type="nucleotide sequence ID" value="NZ_CBCSEA010000001.1"/>
</dbReference>
<proteinExistence type="predicted"/>
<dbReference type="OrthoDB" id="1374030at2"/>
<sequence length="145" mass="16604">MKINRKVKIALGSIFGVFLILFVVLVVHIATAKPLEVDNASLQISRIDFKEPIDSLKAKEIHRNLKKIPGVKTDRLNPETGVLVYFHDLKVANSKEIYDQLIAMGNYKAERFVLPERLKNKKACPVMNEDSFSYKFSRGIQRIFN</sequence>